<dbReference type="Pfam" id="PF12833">
    <property type="entry name" value="HTH_18"/>
    <property type="match status" value="1"/>
</dbReference>
<proteinExistence type="predicted"/>
<dbReference type="GO" id="GO:0000160">
    <property type="term" value="P:phosphorelay signal transduction system"/>
    <property type="evidence" value="ECO:0007669"/>
    <property type="project" value="InterPro"/>
</dbReference>
<dbReference type="CDD" id="cd17536">
    <property type="entry name" value="REC_YesN-like"/>
    <property type="match status" value="1"/>
</dbReference>
<keyword evidence="8" id="KW-1185">Reference proteome</keyword>
<dbReference type="PANTHER" id="PTHR43280">
    <property type="entry name" value="ARAC-FAMILY TRANSCRIPTIONAL REGULATOR"/>
    <property type="match status" value="1"/>
</dbReference>
<dbReference type="PROSITE" id="PS01124">
    <property type="entry name" value="HTH_ARAC_FAMILY_2"/>
    <property type="match status" value="1"/>
</dbReference>
<dbReference type="PROSITE" id="PS50110">
    <property type="entry name" value="RESPONSE_REGULATORY"/>
    <property type="match status" value="1"/>
</dbReference>
<dbReference type="PROSITE" id="PS00041">
    <property type="entry name" value="HTH_ARAC_FAMILY_1"/>
    <property type="match status" value="1"/>
</dbReference>
<dbReference type="InterPro" id="IPR001789">
    <property type="entry name" value="Sig_transdc_resp-reg_receiver"/>
</dbReference>
<evidence type="ECO:0000259" key="6">
    <source>
        <dbReference type="PROSITE" id="PS50110"/>
    </source>
</evidence>
<dbReference type="RefSeq" id="WP_076166205.1">
    <property type="nucleotide sequence ID" value="NZ_MRTP01000001.1"/>
</dbReference>
<dbReference type="InterPro" id="IPR020449">
    <property type="entry name" value="Tscrpt_reg_AraC-type_HTH"/>
</dbReference>
<feature type="modified residue" description="4-aspartylphosphate" evidence="4">
    <location>
        <position position="55"/>
    </location>
</feature>
<dbReference type="InterPro" id="IPR018062">
    <property type="entry name" value="HTH_AraC-typ_CS"/>
</dbReference>
<reference evidence="7 8" key="1">
    <citation type="submission" date="2016-11" db="EMBL/GenBank/DDBJ databases">
        <title>Paenibacillus species isolates.</title>
        <authorList>
            <person name="Beno S.M."/>
        </authorList>
    </citation>
    <scope>NUCLEOTIDE SEQUENCE [LARGE SCALE GENOMIC DNA]</scope>
    <source>
        <strain evidence="7 8">FSL R5-0378</strain>
    </source>
</reference>
<keyword evidence="3" id="KW-0804">Transcription</keyword>
<dbReference type="AlphaFoldDB" id="A0A1R1F175"/>
<feature type="domain" description="Response regulatory" evidence="6">
    <location>
        <begin position="3"/>
        <end position="120"/>
    </location>
</feature>
<evidence type="ECO:0000256" key="4">
    <source>
        <dbReference type="PROSITE-ProRule" id="PRU00169"/>
    </source>
</evidence>
<keyword evidence="4" id="KW-0597">Phosphoprotein</keyword>
<comment type="caution">
    <text evidence="7">The sequence shown here is derived from an EMBL/GenBank/DDBJ whole genome shotgun (WGS) entry which is preliminary data.</text>
</comment>
<feature type="domain" description="HTH araC/xylS-type" evidence="5">
    <location>
        <begin position="424"/>
        <end position="522"/>
    </location>
</feature>
<evidence type="ECO:0000256" key="2">
    <source>
        <dbReference type="ARBA" id="ARBA00023125"/>
    </source>
</evidence>
<protein>
    <submittedName>
        <fullName evidence="7">DNA-binding response regulator</fullName>
    </submittedName>
</protein>
<dbReference type="InterPro" id="IPR018060">
    <property type="entry name" value="HTH_AraC"/>
</dbReference>
<dbReference type="GO" id="GO:0043565">
    <property type="term" value="F:sequence-specific DNA binding"/>
    <property type="evidence" value="ECO:0007669"/>
    <property type="project" value="InterPro"/>
</dbReference>
<dbReference type="PANTHER" id="PTHR43280:SF2">
    <property type="entry name" value="HTH-TYPE TRANSCRIPTIONAL REGULATOR EXSA"/>
    <property type="match status" value="1"/>
</dbReference>
<name>A0A1R1F175_9BACL</name>
<dbReference type="SUPFAM" id="SSF52172">
    <property type="entry name" value="CheY-like"/>
    <property type="match status" value="1"/>
</dbReference>
<dbReference type="STRING" id="297318.BK138_04110"/>
<evidence type="ECO:0000259" key="5">
    <source>
        <dbReference type="PROSITE" id="PS01124"/>
    </source>
</evidence>
<evidence type="ECO:0000256" key="3">
    <source>
        <dbReference type="ARBA" id="ARBA00023163"/>
    </source>
</evidence>
<dbReference type="Proteomes" id="UP000187172">
    <property type="component" value="Unassembled WGS sequence"/>
</dbReference>
<dbReference type="EMBL" id="MRTP01000001">
    <property type="protein sequence ID" value="OMF57781.1"/>
    <property type="molecule type" value="Genomic_DNA"/>
</dbReference>
<evidence type="ECO:0000256" key="1">
    <source>
        <dbReference type="ARBA" id="ARBA00023015"/>
    </source>
</evidence>
<accession>A0A1R1F175</accession>
<evidence type="ECO:0000313" key="8">
    <source>
        <dbReference type="Proteomes" id="UP000187172"/>
    </source>
</evidence>
<keyword evidence="2 7" id="KW-0238">DNA-binding</keyword>
<dbReference type="Pfam" id="PF00072">
    <property type="entry name" value="Response_reg"/>
    <property type="match status" value="1"/>
</dbReference>
<evidence type="ECO:0000313" key="7">
    <source>
        <dbReference type="EMBL" id="OMF57781.1"/>
    </source>
</evidence>
<dbReference type="Gene3D" id="1.10.10.60">
    <property type="entry name" value="Homeodomain-like"/>
    <property type="match status" value="2"/>
</dbReference>
<organism evidence="7 8">
    <name type="scientific">Paenibacillus rhizosphaerae</name>
    <dbReference type="NCBI Taxonomy" id="297318"/>
    <lineage>
        <taxon>Bacteria</taxon>
        <taxon>Bacillati</taxon>
        <taxon>Bacillota</taxon>
        <taxon>Bacilli</taxon>
        <taxon>Bacillales</taxon>
        <taxon>Paenibacillaceae</taxon>
        <taxon>Paenibacillus</taxon>
    </lineage>
</organism>
<keyword evidence="1" id="KW-0805">Transcription regulation</keyword>
<dbReference type="GO" id="GO:0003700">
    <property type="term" value="F:DNA-binding transcription factor activity"/>
    <property type="evidence" value="ECO:0007669"/>
    <property type="project" value="InterPro"/>
</dbReference>
<dbReference type="SMART" id="SM00342">
    <property type="entry name" value="HTH_ARAC"/>
    <property type="match status" value="1"/>
</dbReference>
<dbReference type="InterPro" id="IPR011006">
    <property type="entry name" value="CheY-like_superfamily"/>
</dbReference>
<dbReference type="SMART" id="SM00448">
    <property type="entry name" value="REC"/>
    <property type="match status" value="1"/>
</dbReference>
<dbReference type="SUPFAM" id="SSF46689">
    <property type="entry name" value="Homeodomain-like"/>
    <property type="match status" value="2"/>
</dbReference>
<dbReference type="Gene3D" id="3.40.50.2300">
    <property type="match status" value="1"/>
</dbReference>
<sequence length="522" mass="59437">MYRLLIVDDEPEIRQGLRLKMDVDGLGIALAGEASNGAEALSLLENGDIEIVLTDMNMPLMGGVQFMEVCRERCPNVRVIVITGYEDFQYARAALRFQASEYLLKPVARDELNSVLKNVTAELNRDRDKAQLEAKTQWELSQYYREMKEQFILRLVRWETGSESTVTDHARRFGLGGWDERQVRFMTLGLKVRDIGHAPDRAPDQFLLPLEMICREKAEDAAGTCEAFRDGHYPGLIHVVTAESVDWLYSFADHLRSEVKRMLGFELGFGIGQSVAGFKAWKDGYLSSLVAWNYADSRLPAETRLQSIDKTSISADEIKVIERYLAKGEYAAFDQAVRPILRLAFTGPAASRVKVIFQLYLALESAASDLLIRIESAEQLWLRPELAYSLDSVDKAYSYLAGIARKIARQREEGAADADVNLIESVRRYIDDHYASDLNLSDMAARFNYHPSYFSELFKKRVGRTFIQYLTDVRMTQAIRLLEETQLSLWDIAELTGFSNASYFSSKFKKIYGISPSDFRER</sequence>
<dbReference type="PRINTS" id="PR00032">
    <property type="entry name" value="HTHARAC"/>
</dbReference>
<dbReference type="InterPro" id="IPR009057">
    <property type="entry name" value="Homeodomain-like_sf"/>
</dbReference>
<gene>
    <name evidence="7" type="ORF">BK138_04110</name>
</gene>